<dbReference type="Proteomes" id="UP000242313">
    <property type="component" value="Unassembled WGS sequence"/>
</dbReference>
<comment type="caution">
    <text evidence="3">The sequence shown here is derived from an EMBL/GenBank/DDBJ whole genome shotgun (WGS) entry which is preliminary data.</text>
</comment>
<accession>A0A395RA94</accession>
<dbReference type="NCBIfam" id="TIGR00035">
    <property type="entry name" value="asp_race"/>
    <property type="match status" value="1"/>
</dbReference>
<evidence type="ECO:0000313" key="3">
    <source>
        <dbReference type="EMBL" id="PBK03378.1"/>
    </source>
</evidence>
<dbReference type="InterPro" id="IPR033134">
    <property type="entry name" value="Asp/Glu_racemase_AS_2"/>
</dbReference>
<accession>A0A2A3MEZ7</accession>
<dbReference type="SUPFAM" id="SSF53681">
    <property type="entry name" value="Aspartate/glutamate racemase"/>
    <property type="match status" value="2"/>
</dbReference>
<gene>
    <name evidence="3" type="ORF">CNQ84_15365</name>
</gene>
<evidence type="ECO:0000256" key="2">
    <source>
        <dbReference type="ARBA" id="ARBA00023235"/>
    </source>
</evidence>
<evidence type="ECO:0000256" key="1">
    <source>
        <dbReference type="ARBA" id="ARBA00007847"/>
    </source>
</evidence>
<dbReference type="InterPro" id="IPR015942">
    <property type="entry name" value="Asp/Glu/hydantoin_racemase"/>
</dbReference>
<dbReference type="EMBL" id="NTMR01000020">
    <property type="protein sequence ID" value="PBK03378.1"/>
    <property type="molecule type" value="Genomic_DNA"/>
</dbReference>
<reference evidence="3 4" key="1">
    <citation type="submission" date="2017-09" db="EMBL/GenBank/DDBJ databases">
        <title>Pseudomonas abyssi sp. nov. isolated from Abyssopelagic Water.</title>
        <authorList>
            <person name="Wei Y."/>
        </authorList>
    </citation>
    <scope>NUCLEOTIDE SEQUENCE [LARGE SCALE GENOMIC DNA]</scope>
    <source>
        <strain evidence="3 4">MT5</strain>
    </source>
</reference>
<keyword evidence="4" id="KW-1185">Reference proteome</keyword>
<dbReference type="Gene3D" id="3.40.50.1860">
    <property type="match status" value="2"/>
</dbReference>
<keyword evidence="2" id="KW-0413">Isomerase</keyword>
<sequence length="229" mass="24426">MKTIGLLGGMSWESTQSYYALINQGIKSALGGLHSARMLISSVDFAEIAELQRQGDWGRAGELLAADALRLQDAGAELMLIGTNTMHKVAPAIESAISIPLLHVADATAAALKAEGIQRAGLLGTAFTMEQAFYRERLAANGIDVVTPADSERQAIHRIIFEELCLGELRDSSRQRFVQIIDALAAEGADGMILGCTEIGLLVQQQDTPIRLFDTTRIHAQAAVAAALG</sequence>
<dbReference type="Pfam" id="PF01177">
    <property type="entry name" value="Asp_Glu_race"/>
    <property type="match status" value="1"/>
</dbReference>
<evidence type="ECO:0000313" key="4">
    <source>
        <dbReference type="Proteomes" id="UP000242313"/>
    </source>
</evidence>
<dbReference type="PROSITE" id="PS00924">
    <property type="entry name" value="ASP_GLU_RACEMASE_2"/>
    <property type="match status" value="1"/>
</dbReference>
<dbReference type="InterPro" id="IPR001920">
    <property type="entry name" value="Asp/Glu_race"/>
</dbReference>
<dbReference type="GO" id="GO:0047661">
    <property type="term" value="F:amino-acid racemase activity"/>
    <property type="evidence" value="ECO:0007669"/>
    <property type="project" value="InterPro"/>
</dbReference>
<dbReference type="PANTHER" id="PTHR21198">
    <property type="entry name" value="GLUTAMATE RACEMASE"/>
    <property type="match status" value="1"/>
</dbReference>
<comment type="similarity">
    <text evidence="1">Belongs to the aspartate/glutamate racemases family.</text>
</comment>
<dbReference type="PANTHER" id="PTHR21198:SF7">
    <property type="entry name" value="ASPARTATE-GLUTAMATE RACEMASE FAMILY"/>
    <property type="match status" value="1"/>
</dbReference>
<proteinExistence type="inferred from homology"/>
<dbReference type="AlphaFoldDB" id="A0A2A3MEZ7"/>
<dbReference type="RefSeq" id="WP_096005707.1">
    <property type="nucleotide sequence ID" value="NZ_JBLWUL010000006.1"/>
</dbReference>
<protein>
    <submittedName>
        <fullName evidence="3">Aspartate/glutamate racemase</fullName>
    </submittedName>
</protein>
<name>A0A2A3MEZ7_9PSED</name>
<dbReference type="InterPro" id="IPR004380">
    <property type="entry name" value="Asp_race"/>
</dbReference>
<organism evidence="3 4">
    <name type="scientific">Pseudomonas abyssi</name>
    <dbReference type="NCBI Taxonomy" id="170540"/>
    <lineage>
        <taxon>Bacteria</taxon>
        <taxon>Pseudomonadati</taxon>
        <taxon>Pseudomonadota</taxon>
        <taxon>Gammaproteobacteria</taxon>
        <taxon>Pseudomonadales</taxon>
        <taxon>Pseudomonadaceae</taxon>
        <taxon>Pseudomonas</taxon>
    </lineage>
</organism>